<dbReference type="Gene3D" id="3.40.50.360">
    <property type="match status" value="1"/>
</dbReference>
<dbReference type="OrthoDB" id="2146857at2"/>
<protein>
    <submittedName>
        <fullName evidence="2">Menaquinone-dependent protoporphyrinogen oxidase</fullName>
    </submittedName>
</protein>
<keyword evidence="3" id="KW-1185">Reference proteome</keyword>
<dbReference type="GO" id="GO:0006783">
    <property type="term" value="P:heme biosynthetic process"/>
    <property type="evidence" value="ECO:0007669"/>
    <property type="project" value="TreeGrafter"/>
</dbReference>
<accession>A0A1I2V9S8</accession>
<dbReference type="EMBL" id="FOOY01000024">
    <property type="protein sequence ID" value="SFG84156.1"/>
    <property type="molecule type" value="Genomic_DNA"/>
</dbReference>
<dbReference type="PANTHER" id="PTHR38030">
    <property type="entry name" value="PROTOPORPHYRINOGEN IX DEHYDROGENASE [MENAQUINONE]"/>
    <property type="match status" value="1"/>
</dbReference>
<reference evidence="3" key="1">
    <citation type="submission" date="2016-10" db="EMBL/GenBank/DDBJ databases">
        <authorList>
            <person name="Varghese N."/>
            <person name="Submissions S."/>
        </authorList>
    </citation>
    <scope>NUCLEOTIDE SEQUENCE [LARGE SCALE GENOMIC DNA]</scope>
    <source>
        <strain evidence="3">ATCC 700379</strain>
    </source>
</reference>
<gene>
    <name evidence="2" type="ORF">SAMN02982927_02956</name>
</gene>
<dbReference type="Proteomes" id="UP000198752">
    <property type="component" value="Unassembled WGS sequence"/>
</dbReference>
<evidence type="ECO:0000313" key="3">
    <source>
        <dbReference type="Proteomes" id="UP000198752"/>
    </source>
</evidence>
<dbReference type="GO" id="GO:0070819">
    <property type="term" value="F:menaquinone-dependent protoporphyrinogen oxidase activity"/>
    <property type="evidence" value="ECO:0007669"/>
    <property type="project" value="TreeGrafter"/>
</dbReference>
<dbReference type="InterPro" id="IPR001226">
    <property type="entry name" value="Flavodoxin_CS"/>
</dbReference>
<evidence type="ECO:0000313" key="2">
    <source>
        <dbReference type="EMBL" id="SFG84156.1"/>
    </source>
</evidence>
<dbReference type="SUPFAM" id="SSF52218">
    <property type="entry name" value="Flavoproteins"/>
    <property type="match status" value="1"/>
</dbReference>
<feature type="domain" description="Flavodoxin-like" evidence="1">
    <location>
        <begin position="3"/>
        <end position="150"/>
    </location>
</feature>
<dbReference type="PROSITE" id="PS50902">
    <property type="entry name" value="FLAVODOXIN_LIKE"/>
    <property type="match status" value="1"/>
</dbReference>
<dbReference type="GO" id="GO:0009055">
    <property type="term" value="F:electron transfer activity"/>
    <property type="evidence" value="ECO:0007669"/>
    <property type="project" value="InterPro"/>
</dbReference>
<dbReference type="AlphaFoldDB" id="A0A1I2V9S8"/>
<evidence type="ECO:0000259" key="1">
    <source>
        <dbReference type="PROSITE" id="PS50902"/>
    </source>
</evidence>
<dbReference type="STRING" id="269670.SAMN02982927_02956"/>
<dbReference type="PROSITE" id="PS00201">
    <property type="entry name" value="FLAVODOXIN"/>
    <property type="match status" value="1"/>
</dbReference>
<dbReference type="RefSeq" id="WP_093674274.1">
    <property type="nucleotide sequence ID" value="NZ_FOOY01000024.1"/>
</dbReference>
<dbReference type="InterPro" id="IPR008254">
    <property type="entry name" value="Flavodoxin/NO_synth"/>
</dbReference>
<sequence>MKTVILYATKYGSTEEVARRLREQLDGEVDLVNVVMDSFHAPVSYDTVILGGSVYMGKIQKQLTNYIRKNIDVLEQKRIGLFICAAHPEEKKRIIELQQAFPTSLNQRATAKAVLGYTINFDKMSFIDKFIMRKIKGDNKNVAEFYDDRIKSFSASFRNMA</sequence>
<dbReference type="GO" id="GO:0010181">
    <property type="term" value="F:FMN binding"/>
    <property type="evidence" value="ECO:0007669"/>
    <property type="project" value="InterPro"/>
</dbReference>
<dbReference type="Pfam" id="PF12724">
    <property type="entry name" value="Flavodoxin_5"/>
    <property type="match status" value="1"/>
</dbReference>
<organism evidence="2 3">
    <name type="scientific">Sporolactobacillus nakayamae</name>
    <dbReference type="NCBI Taxonomy" id="269670"/>
    <lineage>
        <taxon>Bacteria</taxon>
        <taxon>Bacillati</taxon>
        <taxon>Bacillota</taxon>
        <taxon>Bacilli</taxon>
        <taxon>Bacillales</taxon>
        <taxon>Sporolactobacillaceae</taxon>
        <taxon>Sporolactobacillus</taxon>
    </lineage>
</organism>
<dbReference type="PANTHER" id="PTHR38030:SF2">
    <property type="entry name" value="PROTOPORPHYRINOGEN IX DEHYDROGENASE [QUINONE]"/>
    <property type="match status" value="1"/>
</dbReference>
<dbReference type="InterPro" id="IPR029039">
    <property type="entry name" value="Flavoprotein-like_sf"/>
</dbReference>
<proteinExistence type="predicted"/>
<dbReference type="InterPro" id="IPR026816">
    <property type="entry name" value="Flavodoxin_dom"/>
</dbReference>
<dbReference type="GO" id="GO:0016651">
    <property type="term" value="F:oxidoreductase activity, acting on NAD(P)H"/>
    <property type="evidence" value="ECO:0007669"/>
    <property type="project" value="UniProtKB-ARBA"/>
</dbReference>
<name>A0A1I2V9S8_9BACL</name>
<dbReference type="InterPro" id="IPR052200">
    <property type="entry name" value="Protoporphyrinogen_IX_DH"/>
</dbReference>